<dbReference type="PROSITE" id="PS51257">
    <property type="entry name" value="PROKAR_LIPOPROTEIN"/>
    <property type="match status" value="1"/>
</dbReference>
<evidence type="ECO:0000256" key="1">
    <source>
        <dbReference type="SAM" id="SignalP"/>
    </source>
</evidence>
<feature type="signal peptide" evidence="1">
    <location>
        <begin position="1"/>
        <end position="32"/>
    </location>
</feature>
<accession>A0ABS1FSZ7</accession>
<evidence type="ECO:0000313" key="2">
    <source>
        <dbReference type="EMBL" id="MBK1895555.1"/>
    </source>
</evidence>
<proteinExistence type="predicted"/>
<dbReference type="EMBL" id="JAENHK010000007">
    <property type="protein sequence ID" value="MBK1895555.1"/>
    <property type="molecule type" value="Genomic_DNA"/>
</dbReference>
<sequence>MKKMWLNNRLKRAVIAMTATVLLGFISSCSNDDDDNNDGGGSGTSHKVIFKAQVSPGSTITGAVYGYDAINTEANGLSGTSWTSPEFTAPAGAVMVNGGVVGTGANANATVKVQVYIDGQLKKEGTGSGTSLSGQVSYSF</sequence>
<keyword evidence="3" id="KW-1185">Reference proteome</keyword>
<comment type="caution">
    <text evidence="2">The sequence shown here is derived from an EMBL/GenBank/DDBJ whole genome shotgun (WGS) entry which is preliminary data.</text>
</comment>
<evidence type="ECO:0000313" key="3">
    <source>
        <dbReference type="Proteomes" id="UP000628669"/>
    </source>
</evidence>
<keyword evidence="1" id="KW-0732">Signal</keyword>
<dbReference type="Proteomes" id="UP000628669">
    <property type="component" value="Unassembled WGS sequence"/>
</dbReference>
<organism evidence="2 3">
    <name type="scientific">Chryseobacterium paridis</name>
    <dbReference type="NCBI Taxonomy" id="2800328"/>
    <lineage>
        <taxon>Bacteria</taxon>
        <taxon>Pseudomonadati</taxon>
        <taxon>Bacteroidota</taxon>
        <taxon>Flavobacteriia</taxon>
        <taxon>Flavobacteriales</taxon>
        <taxon>Weeksellaceae</taxon>
        <taxon>Chryseobacterium group</taxon>
        <taxon>Chryseobacterium</taxon>
    </lineage>
</organism>
<protein>
    <recommendedName>
        <fullName evidence="4">Lipoprotein</fullName>
    </recommendedName>
</protein>
<evidence type="ECO:0008006" key="4">
    <source>
        <dbReference type="Google" id="ProtNLM"/>
    </source>
</evidence>
<gene>
    <name evidence="2" type="ORF">JHL15_07345</name>
</gene>
<dbReference type="RefSeq" id="WP_200244624.1">
    <property type="nucleotide sequence ID" value="NZ_JAENHK010000007.1"/>
</dbReference>
<name>A0ABS1FSZ7_9FLAO</name>
<feature type="chain" id="PRO_5045524420" description="Lipoprotein" evidence="1">
    <location>
        <begin position="33"/>
        <end position="140"/>
    </location>
</feature>
<reference evidence="3" key="1">
    <citation type="submission" date="2021-01" db="EMBL/GenBank/DDBJ databases">
        <title>Genome public.</title>
        <authorList>
            <person name="Liu C."/>
            <person name="Sun Q."/>
        </authorList>
    </citation>
    <scope>NUCLEOTIDE SEQUENCE [LARGE SCALE GENOMIC DNA]</scope>
    <source>
        <strain evidence="3">YIM B02567</strain>
    </source>
</reference>